<comment type="caution">
    <text evidence="6">The sequence shown here is derived from an EMBL/GenBank/DDBJ whole genome shotgun (WGS) entry which is preliminary data.</text>
</comment>
<dbReference type="InterPro" id="IPR051601">
    <property type="entry name" value="Serine_prot/Carboxylest_S33"/>
</dbReference>
<dbReference type="InterPro" id="IPR013595">
    <property type="entry name" value="Pept_S33_TAP-like_C"/>
</dbReference>
<sequence length="388" mass="41083">MVASGAFEATSRVMERYDLVGFDPRGTGRSEPLRCPEGTGGDLIPRTREQAEAELRAAAEQGRKCREATGPLLAHMDTVSVARDLDVLRSALGEPVLHYLGISYGTYIGQHYAHLFPEHVGRFVLDGVVDPGTDQTGTARGDVASLDASFASYARDCVEVRCPLGRTPEEIVRTTTEFVRGLDAHPLPGPEGGRLTTGLAAQGIREPLYQAERWPDLTQALLEAMAGRPDALIGLAVERVRTQGAETAVDPTMARNAVECLDKPGPRSAGELLARMGEFEKASPLFGATVAAAMFRCAAWPLAATGRAEPLTAPRAPAMVLVSYAVDPATPLVNAHAVQRNLGTASLIVREGTGHAAYASGSECTDRAVEAFLVKGGMPAAQVRCPAT</sequence>
<proteinExistence type="inferred from homology"/>
<dbReference type="AlphaFoldDB" id="A0A939FNT1"/>
<name>A0A939FNT1_9ACTN</name>
<feature type="domain" description="Peptidase S33 tripeptidyl aminopeptidase-like C-terminal" evidence="5">
    <location>
        <begin position="283"/>
        <end position="385"/>
    </location>
</feature>
<feature type="domain" description="AB hydrolase-1" evidence="4">
    <location>
        <begin position="16"/>
        <end position="161"/>
    </location>
</feature>
<keyword evidence="3 6" id="KW-0378">Hydrolase</keyword>
<dbReference type="InterPro" id="IPR029058">
    <property type="entry name" value="AB_hydrolase_fold"/>
</dbReference>
<accession>A0A939FNT1</accession>
<dbReference type="GO" id="GO:0016787">
    <property type="term" value="F:hydrolase activity"/>
    <property type="evidence" value="ECO:0007669"/>
    <property type="project" value="UniProtKB-KW"/>
</dbReference>
<evidence type="ECO:0000259" key="4">
    <source>
        <dbReference type="Pfam" id="PF00561"/>
    </source>
</evidence>
<evidence type="ECO:0000256" key="2">
    <source>
        <dbReference type="ARBA" id="ARBA00022729"/>
    </source>
</evidence>
<dbReference type="InterPro" id="IPR000073">
    <property type="entry name" value="AB_hydrolase_1"/>
</dbReference>
<evidence type="ECO:0000256" key="3">
    <source>
        <dbReference type="ARBA" id="ARBA00022801"/>
    </source>
</evidence>
<dbReference type="RefSeq" id="WP_207247384.1">
    <property type="nucleotide sequence ID" value="NZ_JAFMOF010000002.1"/>
</dbReference>
<keyword evidence="2" id="KW-0732">Signal</keyword>
<organism evidence="6 7">
    <name type="scientific">Streptomyces triculaminicus</name>
    <dbReference type="NCBI Taxonomy" id="2816232"/>
    <lineage>
        <taxon>Bacteria</taxon>
        <taxon>Bacillati</taxon>
        <taxon>Actinomycetota</taxon>
        <taxon>Actinomycetes</taxon>
        <taxon>Kitasatosporales</taxon>
        <taxon>Streptomycetaceae</taxon>
        <taxon>Streptomyces</taxon>
    </lineage>
</organism>
<dbReference type="Pfam" id="PF08386">
    <property type="entry name" value="Abhydrolase_4"/>
    <property type="match status" value="1"/>
</dbReference>
<evidence type="ECO:0000313" key="7">
    <source>
        <dbReference type="Proteomes" id="UP000664781"/>
    </source>
</evidence>
<comment type="similarity">
    <text evidence="1">Belongs to the peptidase S33 family.</text>
</comment>
<dbReference type="Pfam" id="PF00561">
    <property type="entry name" value="Abhydrolase_1"/>
    <property type="match status" value="1"/>
</dbReference>
<dbReference type="Gene3D" id="3.40.50.1820">
    <property type="entry name" value="alpha/beta hydrolase"/>
    <property type="match status" value="1"/>
</dbReference>
<evidence type="ECO:0000256" key="1">
    <source>
        <dbReference type="ARBA" id="ARBA00010088"/>
    </source>
</evidence>
<reference evidence="6" key="1">
    <citation type="submission" date="2021-03" db="EMBL/GenBank/DDBJ databases">
        <title>Streptomyces strains.</title>
        <authorList>
            <person name="Lund M.B."/>
            <person name="Toerring T."/>
        </authorList>
    </citation>
    <scope>NUCLEOTIDE SEQUENCE</scope>
    <source>
        <strain evidence="6">JCM 4242</strain>
    </source>
</reference>
<dbReference type="Proteomes" id="UP000664781">
    <property type="component" value="Unassembled WGS sequence"/>
</dbReference>
<dbReference type="SUPFAM" id="SSF53474">
    <property type="entry name" value="alpha/beta-Hydrolases"/>
    <property type="match status" value="1"/>
</dbReference>
<evidence type="ECO:0000313" key="6">
    <source>
        <dbReference type="EMBL" id="MBO0653928.1"/>
    </source>
</evidence>
<dbReference type="PANTHER" id="PTHR43248:SF29">
    <property type="entry name" value="TRIPEPTIDYL AMINOPEPTIDASE"/>
    <property type="match status" value="1"/>
</dbReference>
<dbReference type="EMBL" id="JAFMOF010000002">
    <property type="protein sequence ID" value="MBO0653928.1"/>
    <property type="molecule type" value="Genomic_DNA"/>
</dbReference>
<protein>
    <submittedName>
        <fullName evidence="6">Alpha/beta fold hydrolase</fullName>
    </submittedName>
</protein>
<dbReference type="PANTHER" id="PTHR43248">
    <property type="entry name" value="2-SUCCINYL-6-HYDROXY-2,4-CYCLOHEXADIENE-1-CARBOXYLATE SYNTHASE"/>
    <property type="match status" value="1"/>
</dbReference>
<gene>
    <name evidence="6" type="ORF">J1792_14420</name>
</gene>
<keyword evidence="7" id="KW-1185">Reference proteome</keyword>
<evidence type="ECO:0000259" key="5">
    <source>
        <dbReference type="Pfam" id="PF08386"/>
    </source>
</evidence>